<keyword evidence="3" id="KW-1185">Reference proteome</keyword>
<reference evidence="2 3" key="1">
    <citation type="submission" date="2016-08" db="EMBL/GenBank/DDBJ databases">
        <title>A Parts List for Fungal Cellulosomes Revealed by Comparative Genomics.</title>
        <authorList>
            <consortium name="DOE Joint Genome Institute"/>
            <person name="Haitjema C.H."/>
            <person name="Gilmore S.P."/>
            <person name="Henske J.K."/>
            <person name="Solomon K.V."/>
            <person name="De Groot R."/>
            <person name="Kuo A."/>
            <person name="Mondo S.J."/>
            <person name="Salamov A.A."/>
            <person name="Labutti K."/>
            <person name="Zhao Z."/>
            <person name="Chiniquy J."/>
            <person name="Barry K."/>
            <person name="Brewer H.M."/>
            <person name="Purvine S.O."/>
            <person name="Wright A.T."/>
            <person name="Boxma B."/>
            <person name="Van Alen T."/>
            <person name="Hackstein J.H."/>
            <person name="Baker S.E."/>
            <person name="Grigoriev I.V."/>
            <person name="O'Malley M.A."/>
        </authorList>
    </citation>
    <scope>NUCLEOTIDE SEQUENCE [LARGE SCALE GENOMIC DNA]</scope>
    <source>
        <strain evidence="2 3">G1</strain>
    </source>
</reference>
<dbReference type="EMBL" id="MCOG01000011">
    <property type="protein sequence ID" value="ORY81156.1"/>
    <property type="molecule type" value="Genomic_DNA"/>
</dbReference>
<gene>
    <name evidence="2" type="ORF">LY90DRAFT_664373</name>
</gene>
<protein>
    <submittedName>
        <fullName evidence="2">Uncharacterized protein</fullName>
    </submittedName>
</protein>
<comment type="caution">
    <text evidence="2">The sequence shown here is derived from an EMBL/GenBank/DDBJ whole genome shotgun (WGS) entry which is preliminary data.</text>
</comment>
<keyword evidence="1" id="KW-0175">Coiled coil</keyword>
<sequence length="289" mass="34939">MWENISNANLHNMKDVKLEEQNALINKYNKIINEMKEERQNTIIAHQNRIKQIQDKYLNEQKEITGNYKSENEQLIEENKKKEEEIKILNCKIKAINEKYEKELNQQKEIIINLERKMEVLNKESIEQSKQKLLENTDIYNKKIYILQKEKNDIKEKYLKEIQEKINEIANLNVKKRALERRERDYINEILKLKETVKKECEERMFLIYSLEEYQKKIEELNIKNYESNNDTFDLKNKVSNSKNDGILFKSRNFSNITLTKKKSTPTLKPNRKIKNIKKQNWTIPNIEK</sequence>
<proteinExistence type="predicted"/>
<dbReference type="STRING" id="1754190.A0A1Y2FCX0"/>
<evidence type="ECO:0000256" key="1">
    <source>
        <dbReference type="SAM" id="Coils"/>
    </source>
</evidence>
<evidence type="ECO:0000313" key="3">
    <source>
        <dbReference type="Proteomes" id="UP000193920"/>
    </source>
</evidence>
<feature type="coiled-coil region" evidence="1">
    <location>
        <begin position="18"/>
        <end position="131"/>
    </location>
</feature>
<dbReference type="AlphaFoldDB" id="A0A1Y2FCX0"/>
<evidence type="ECO:0000313" key="2">
    <source>
        <dbReference type="EMBL" id="ORY81156.1"/>
    </source>
</evidence>
<dbReference type="Proteomes" id="UP000193920">
    <property type="component" value="Unassembled WGS sequence"/>
</dbReference>
<dbReference type="OrthoDB" id="10256467at2759"/>
<name>A0A1Y2FCX0_9FUNG</name>
<accession>A0A1Y2FCX0</accession>
<feature type="coiled-coil region" evidence="1">
    <location>
        <begin position="155"/>
        <end position="231"/>
    </location>
</feature>
<organism evidence="2 3">
    <name type="scientific">Neocallimastix californiae</name>
    <dbReference type="NCBI Taxonomy" id="1754190"/>
    <lineage>
        <taxon>Eukaryota</taxon>
        <taxon>Fungi</taxon>
        <taxon>Fungi incertae sedis</taxon>
        <taxon>Chytridiomycota</taxon>
        <taxon>Chytridiomycota incertae sedis</taxon>
        <taxon>Neocallimastigomycetes</taxon>
        <taxon>Neocallimastigales</taxon>
        <taxon>Neocallimastigaceae</taxon>
        <taxon>Neocallimastix</taxon>
    </lineage>
</organism>